<evidence type="ECO:0000256" key="1">
    <source>
        <dbReference type="SAM" id="MobiDB-lite"/>
    </source>
</evidence>
<feature type="chain" id="PRO_5046500114" description="Solute-binding protein family 5 domain-containing protein" evidence="2">
    <location>
        <begin position="42"/>
        <end position="326"/>
    </location>
</feature>
<feature type="region of interest" description="Disordered" evidence="1">
    <location>
        <begin position="1"/>
        <end position="22"/>
    </location>
</feature>
<keyword evidence="2" id="KW-0732">Signal</keyword>
<evidence type="ECO:0000313" key="5">
    <source>
        <dbReference type="Proteomes" id="UP000037020"/>
    </source>
</evidence>
<proteinExistence type="predicted"/>
<evidence type="ECO:0000256" key="2">
    <source>
        <dbReference type="SAM" id="SignalP"/>
    </source>
</evidence>
<comment type="caution">
    <text evidence="4">The sequence shown here is derived from an EMBL/GenBank/DDBJ whole genome shotgun (WGS) entry which is preliminary data.</text>
</comment>
<organism evidence="4 5">
    <name type="scientific">Streptomyces varsoviensis</name>
    <dbReference type="NCBI Taxonomy" id="67373"/>
    <lineage>
        <taxon>Bacteria</taxon>
        <taxon>Bacillati</taxon>
        <taxon>Actinomycetota</taxon>
        <taxon>Actinomycetes</taxon>
        <taxon>Kitasatosporales</taxon>
        <taxon>Streptomycetaceae</taxon>
        <taxon>Streptomyces</taxon>
    </lineage>
</organism>
<dbReference type="Proteomes" id="UP000037020">
    <property type="component" value="Unassembled WGS sequence"/>
</dbReference>
<dbReference type="InterPro" id="IPR039424">
    <property type="entry name" value="SBP_5"/>
</dbReference>
<dbReference type="InterPro" id="IPR000914">
    <property type="entry name" value="SBP_5_dom"/>
</dbReference>
<feature type="non-terminal residue" evidence="4">
    <location>
        <position position="326"/>
    </location>
</feature>
<accession>A0ABR5JCE9</accession>
<dbReference type="PANTHER" id="PTHR30290">
    <property type="entry name" value="PERIPLASMIC BINDING COMPONENT OF ABC TRANSPORTER"/>
    <property type="match status" value="1"/>
</dbReference>
<dbReference type="Pfam" id="PF00496">
    <property type="entry name" value="SBP_bac_5"/>
    <property type="match status" value="1"/>
</dbReference>
<feature type="domain" description="Solute-binding protein family 5" evidence="3">
    <location>
        <begin position="130"/>
        <end position="300"/>
    </location>
</feature>
<gene>
    <name evidence="4" type="ORF">ADK38_05190</name>
</gene>
<evidence type="ECO:0000259" key="3">
    <source>
        <dbReference type="Pfam" id="PF00496"/>
    </source>
</evidence>
<keyword evidence="5" id="KW-1185">Reference proteome</keyword>
<dbReference type="SUPFAM" id="SSF53850">
    <property type="entry name" value="Periplasmic binding protein-like II"/>
    <property type="match status" value="1"/>
</dbReference>
<feature type="region of interest" description="Disordered" evidence="1">
    <location>
        <begin position="304"/>
        <end position="326"/>
    </location>
</feature>
<sequence>MAHDGVPRGTAPRTGPCRRARRRRRAALLAAGALLPLPALAGCSSDDGPAAAPPAPMDVARTARADVADRGTLRWAVDELPGTLNAFQADADAATERVAGAVLPALFTLDQRGRPRRNPDYLRGAETVEREPKQIVVYKLNPKAVWSDGRALGAADFAAQWKALSGKDHGYWTARNAGYDRIEKVEAGVKPHEVKVTFARPYADWAGLFTPLYPRTVMGSPDAFNDDARKDLKVAAGPFAVAGRDSGAGTLTLARNPKWWGDRAKLDKLVLRAVPRERRAASLTADTVDLAAVDAATAAHINAAHRPVGQGRKGAAGSPADGTGGR</sequence>
<dbReference type="Gene3D" id="3.90.76.10">
    <property type="entry name" value="Dipeptide-binding Protein, Domain 1"/>
    <property type="match status" value="1"/>
</dbReference>
<dbReference type="PANTHER" id="PTHR30290:SF65">
    <property type="entry name" value="MONOACYL PHOSPHATIDYLINOSITOL TETRAMANNOSIDE-BINDING PROTEIN LPQW-RELATED"/>
    <property type="match status" value="1"/>
</dbReference>
<protein>
    <recommendedName>
        <fullName evidence="3">Solute-binding protein family 5 domain-containing protein</fullName>
    </recommendedName>
</protein>
<dbReference type="EMBL" id="LGUT01000424">
    <property type="protein sequence ID" value="KOG91079.1"/>
    <property type="molecule type" value="Genomic_DNA"/>
</dbReference>
<name>A0ABR5JCE9_9ACTN</name>
<evidence type="ECO:0000313" key="4">
    <source>
        <dbReference type="EMBL" id="KOG91079.1"/>
    </source>
</evidence>
<dbReference type="Gene3D" id="3.40.190.10">
    <property type="entry name" value="Periplasmic binding protein-like II"/>
    <property type="match status" value="1"/>
</dbReference>
<reference evidence="4 5" key="1">
    <citation type="submission" date="2015-07" db="EMBL/GenBank/DDBJ databases">
        <authorList>
            <person name="Ju K.-S."/>
            <person name="Doroghazi J.R."/>
            <person name="Metcalf W.W."/>
        </authorList>
    </citation>
    <scope>NUCLEOTIDE SEQUENCE [LARGE SCALE GENOMIC DNA]</scope>
    <source>
        <strain evidence="4 5">NRRL B-3589</strain>
    </source>
</reference>
<feature type="signal peptide" evidence="2">
    <location>
        <begin position="1"/>
        <end position="41"/>
    </location>
</feature>